<reference evidence="6 7" key="1">
    <citation type="submission" date="2020-01" db="EMBL/GenBank/DDBJ databases">
        <title>Paenibacillus sp. nov., isolated from tomato rhizosphere.</title>
        <authorList>
            <person name="Weon H.-Y."/>
            <person name="Lee S.A."/>
        </authorList>
    </citation>
    <scope>NUCLEOTIDE SEQUENCE [LARGE SCALE GENOMIC DNA]</scope>
    <source>
        <strain evidence="6 7">12200R-189</strain>
    </source>
</reference>
<dbReference type="Gene3D" id="1.10.10.60">
    <property type="entry name" value="Homeodomain-like"/>
    <property type="match status" value="2"/>
</dbReference>
<keyword evidence="1" id="KW-0963">Cytoplasm</keyword>
<dbReference type="InterPro" id="IPR003313">
    <property type="entry name" value="AraC-bd"/>
</dbReference>
<organism evidence="6 7">
    <name type="scientific">Paenibacillus lycopersici</name>
    <dbReference type="NCBI Taxonomy" id="2704462"/>
    <lineage>
        <taxon>Bacteria</taxon>
        <taxon>Bacillati</taxon>
        <taxon>Bacillota</taxon>
        <taxon>Bacilli</taxon>
        <taxon>Bacillales</taxon>
        <taxon>Paenibacillaceae</taxon>
        <taxon>Paenibacillus</taxon>
    </lineage>
</organism>
<dbReference type="KEGG" id="plyc:GXP70_02290"/>
<evidence type="ECO:0000256" key="2">
    <source>
        <dbReference type="ARBA" id="ARBA00023015"/>
    </source>
</evidence>
<dbReference type="EMBL" id="CP048209">
    <property type="protein sequence ID" value="QHT58917.1"/>
    <property type="molecule type" value="Genomic_DNA"/>
</dbReference>
<dbReference type="InterPro" id="IPR014710">
    <property type="entry name" value="RmlC-like_jellyroll"/>
</dbReference>
<dbReference type="PROSITE" id="PS01124">
    <property type="entry name" value="HTH_ARAC_FAMILY_2"/>
    <property type="match status" value="1"/>
</dbReference>
<evidence type="ECO:0000256" key="4">
    <source>
        <dbReference type="ARBA" id="ARBA00023163"/>
    </source>
</evidence>
<evidence type="ECO:0000313" key="7">
    <source>
        <dbReference type="Proteomes" id="UP000476064"/>
    </source>
</evidence>
<dbReference type="InterPro" id="IPR009057">
    <property type="entry name" value="Homeodomain-like_sf"/>
</dbReference>
<evidence type="ECO:0000313" key="6">
    <source>
        <dbReference type="EMBL" id="QHT58917.1"/>
    </source>
</evidence>
<dbReference type="Proteomes" id="UP000476064">
    <property type="component" value="Chromosome"/>
</dbReference>
<dbReference type="SMART" id="SM00342">
    <property type="entry name" value="HTH_ARAC"/>
    <property type="match status" value="1"/>
</dbReference>
<dbReference type="AlphaFoldDB" id="A0A6C0FPV0"/>
<keyword evidence="4" id="KW-0804">Transcription</keyword>
<sequence length="313" mass="35299">MLEPARQGIPDRPVTIAWEALQPVVRYANRMQCLPGFSFGPRVIAEHQFILVAEGRGAASIQGAHYEATPGCLFYYGPDTVHRFVADEDRPFLLYGLHFSPTGEYTAQDAALSIREASFDPAIDERRDNRIRIGSGGSETSDEEALVLSDCRALSVERFEPRFARIAECFGMEERCFKGPMLRGLLLELLAALKQHERLPGHKEPVPPLIGGIAEQLNARARERYNHRWLGEWSAYHPDHIARLFKAQLGVTPYDYFMGRKLQLAKDLLARSDLPLLAIADELEAGSIHNFTKWFKQHAGLPPGKYRSVSRFI</sequence>
<keyword evidence="7" id="KW-1185">Reference proteome</keyword>
<dbReference type="InterPro" id="IPR018060">
    <property type="entry name" value="HTH_AraC"/>
</dbReference>
<gene>
    <name evidence="6" type="ORF">GXP70_02290</name>
</gene>
<dbReference type="Pfam" id="PF12833">
    <property type="entry name" value="HTH_18"/>
    <property type="match status" value="1"/>
</dbReference>
<dbReference type="SUPFAM" id="SSF51215">
    <property type="entry name" value="Regulatory protein AraC"/>
    <property type="match status" value="1"/>
</dbReference>
<feature type="domain" description="HTH araC/xylS-type" evidence="5">
    <location>
        <begin position="211"/>
        <end position="309"/>
    </location>
</feature>
<dbReference type="RefSeq" id="WP_162354985.1">
    <property type="nucleotide sequence ID" value="NZ_CP048209.1"/>
</dbReference>
<proteinExistence type="predicted"/>
<dbReference type="InterPro" id="IPR050204">
    <property type="entry name" value="AraC_XylS_family_regulators"/>
</dbReference>
<evidence type="ECO:0000256" key="3">
    <source>
        <dbReference type="ARBA" id="ARBA00023125"/>
    </source>
</evidence>
<dbReference type="InterPro" id="IPR037923">
    <property type="entry name" value="HTH-like"/>
</dbReference>
<dbReference type="PANTHER" id="PTHR46796">
    <property type="entry name" value="HTH-TYPE TRANSCRIPTIONAL ACTIVATOR RHAS-RELATED"/>
    <property type="match status" value="1"/>
</dbReference>
<dbReference type="PANTHER" id="PTHR46796:SF13">
    <property type="entry name" value="HTH-TYPE TRANSCRIPTIONAL ACTIVATOR RHAS"/>
    <property type="match status" value="1"/>
</dbReference>
<dbReference type="GO" id="GO:0003700">
    <property type="term" value="F:DNA-binding transcription factor activity"/>
    <property type="evidence" value="ECO:0007669"/>
    <property type="project" value="InterPro"/>
</dbReference>
<keyword evidence="3" id="KW-0238">DNA-binding</keyword>
<evidence type="ECO:0000256" key="1">
    <source>
        <dbReference type="ARBA" id="ARBA00022490"/>
    </source>
</evidence>
<dbReference type="SUPFAM" id="SSF46689">
    <property type="entry name" value="Homeodomain-like"/>
    <property type="match status" value="1"/>
</dbReference>
<accession>A0A6C0FPV0</accession>
<dbReference type="Pfam" id="PF02311">
    <property type="entry name" value="AraC_binding"/>
    <property type="match status" value="1"/>
</dbReference>
<keyword evidence="2" id="KW-0805">Transcription regulation</keyword>
<protein>
    <submittedName>
        <fullName evidence="6">AraC family transcriptional regulator</fullName>
    </submittedName>
</protein>
<dbReference type="Gene3D" id="2.60.120.10">
    <property type="entry name" value="Jelly Rolls"/>
    <property type="match status" value="1"/>
</dbReference>
<dbReference type="GO" id="GO:0043565">
    <property type="term" value="F:sequence-specific DNA binding"/>
    <property type="evidence" value="ECO:0007669"/>
    <property type="project" value="InterPro"/>
</dbReference>
<evidence type="ECO:0000259" key="5">
    <source>
        <dbReference type="PROSITE" id="PS01124"/>
    </source>
</evidence>
<name>A0A6C0FPV0_9BACL</name>